<evidence type="ECO:0000256" key="2">
    <source>
        <dbReference type="ARBA" id="ARBA00022679"/>
    </source>
</evidence>
<dbReference type="EMBL" id="AOPY01001724">
    <property type="protein sequence ID" value="EPJ33989.1"/>
    <property type="molecule type" value="Genomic_DNA"/>
</dbReference>
<dbReference type="HOGENOM" id="CLU_000537_7_1_11"/>
<dbReference type="InterPro" id="IPR010610">
    <property type="entry name" value="EryCIII-like_C"/>
</dbReference>
<organism evidence="5 6">
    <name type="scientific">Streptomyces afghaniensis 772</name>
    <dbReference type="NCBI Taxonomy" id="1283301"/>
    <lineage>
        <taxon>Bacteria</taxon>
        <taxon>Bacillati</taxon>
        <taxon>Actinomycetota</taxon>
        <taxon>Actinomycetes</taxon>
        <taxon>Kitasatosporales</taxon>
        <taxon>Streptomycetaceae</taxon>
        <taxon>Streptomyces</taxon>
    </lineage>
</organism>
<reference evidence="5 6" key="1">
    <citation type="submission" date="2013-02" db="EMBL/GenBank/DDBJ databases">
        <title>Draft Genome Sequence of Streptomyces afghaniensis, Which Produces Compounds of the Julimycin B-Complex.</title>
        <authorList>
            <person name="Gruening B.A."/>
            <person name="Praeg A."/>
            <person name="Erxleben A."/>
            <person name="Guenther S."/>
            <person name="Fiedler H.-P."/>
            <person name="Goodfellow M."/>
            <person name="Mueller M."/>
        </authorList>
    </citation>
    <scope>NUCLEOTIDE SEQUENCE [LARGE SCALE GENOMIC DNA]</scope>
    <source>
        <strain evidence="5 6">772</strain>
    </source>
</reference>
<dbReference type="FunFam" id="3.40.50.2000:FF:000072">
    <property type="entry name" value="Glycosyl transferase"/>
    <property type="match status" value="1"/>
</dbReference>
<dbReference type="GO" id="GO:0008194">
    <property type="term" value="F:UDP-glycosyltransferase activity"/>
    <property type="evidence" value="ECO:0007669"/>
    <property type="project" value="InterPro"/>
</dbReference>
<dbReference type="PANTHER" id="PTHR48050:SF13">
    <property type="entry name" value="STEROL 3-BETA-GLUCOSYLTRANSFERASE UGT80A2"/>
    <property type="match status" value="1"/>
</dbReference>
<comment type="similarity">
    <text evidence="1">Belongs to the UDP-glycosyltransferase family.</text>
</comment>
<feature type="domain" description="Erythromycin biosynthesis protein CIII-like C-terminal" evidence="4">
    <location>
        <begin position="265"/>
        <end position="372"/>
    </location>
</feature>
<name>S4N8Y3_9ACTN</name>
<dbReference type="InterPro" id="IPR050426">
    <property type="entry name" value="Glycosyltransferase_28"/>
</dbReference>
<dbReference type="SUPFAM" id="SSF53756">
    <property type="entry name" value="UDP-Glycosyltransferase/glycogen phosphorylase"/>
    <property type="match status" value="1"/>
</dbReference>
<dbReference type="PROSITE" id="PS00375">
    <property type="entry name" value="UDPGT"/>
    <property type="match status" value="1"/>
</dbReference>
<evidence type="ECO:0000256" key="1">
    <source>
        <dbReference type="ARBA" id="ARBA00009995"/>
    </source>
</evidence>
<dbReference type="Gene3D" id="3.40.50.2000">
    <property type="entry name" value="Glycogen Phosphorylase B"/>
    <property type="match status" value="2"/>
</dbReference>
<evidence type="ECO:0000259" key="4">
    <source>
        <dbReference type="Pfam" id="PF06722"/>
    </source>
</evidence>
<dbReference type="CDD" id="cd03784">
    <property type="entry name" value="GT1_Gtf-like"/>
    <property type="match status" value="1"/>
</dbReference>
<dbReference type="NCBIfam" id="TIGR01426">
    <property type="entry name" value="MGT"/>
    <property type="match status" value="1"/>
</dbReference>
<sequence>MFSIAAHGHVNPSLEVIRELVARGHRVTYAIPPAFAEKVADTGAEVKPWNSTLPSPDDDPEAWGSTLLDNVEPFLDDAIQALPQLIEAYEGDEPDLVLYDISSYPARVLAHRWGVPAVSLSPNIVAWEGYMEEVWEPMWAEPRQTERGRAYYARFQAWLGENGITWHPDRFAADPARSVVLIPRVLQPNADRVDATVHTFVGACQGDRTAEGDWQRPAGAEKVALVSLGSAFTKQPGFYRECVRAFGDLPGWHLVLQIGNHVDPAELGEVPANVEVRSWVPQLAILKQADLFVTHAGAGGSQEGLATATPMIAVPQAVDQFGNAEMLQGLGVARYLPTEEATAEALRETALALVDDPEVARRLKEIQAELAQEGGTRRAADLIEAELPTRQGESGRPSPAGPSHRDGLAGEGDAGVVESGVHARRLALGEHEHRGVVRVVHVVHEHVAVRSVAARHMGEVG</sequence>
<dbReference type="GO" id="GO:0016758">
    <property type="term" value="F:hexosyltransferase activity"/>
    <property type="evidence" value="ECO:0007669"/>
    <property type="project" value="InterPro"/>
</dbReference>
<dbReference type="AlphaFoldDB" id="S4N8Y3"/>
<evidence type="ECO:0000313" key="6">
    <source>
        <dbReference type="Proteomes" id="UP000015001"/>
    </source>
</evidence>
<dbReference type="InterPro" id="IPR035595">
    <property type="entry name" value="UDP_glycos_trans_CS"/>
</dbReference>
<comment type="caution">
    <text evidence="5">The sequence shown here is derived from an EMBL/GenBank/DDBJ whole genome shotgun (WGS) entry which is preliminary data.</text>
</comment>
<proteinExistence type="inferred from homology"/>
<feature type="region of interest" description="Disordered" evidence="3">
    <location>
        <begin position="387"/>
        <end position="413"/>
    </location>
</feature>
<evidence type="ECO:0000256" key="3">
    <source>
        <dbReference type="SAM" id="MobiDB-lite"/>
    </source>
</evidence>
<dbReference type="PATRIC" id="fig|1283301.3.peg.8868"/>
<accession>S4N8Y3</accession>
<dbReference type="NCBIfam" id="NF033129">
    <property type="entry name" value="macro_glyco_Mgt"/>
    <property type="match status" value="1"/>
</dbReference>
<dbReference type="Pfam" id="PF06722">
    <property type="entry name" value="EryCIII-like_C"/>
    <property type="match status" value="1"/>
</dbReference>
<keyword evidence="6" id="KW-1185">Reference proteome</keyword>
<keyword evidence="2 5" id="KW-0808">Transferase</keyword>
<evidence type="ECO:0000313" key="5">
    <source>
        <dbReference type="EMBL" id="EPJ33989.1"/>
    </source>
</evidence>
<dbReference type="InterPro" id="IPR002213">
    <property type="entry name" value="UDP_glucos_trans"/>
</dbReference>
<protein>
    <submittedName>
        <fullName evidence="5">Putative Oleandomycin glycosyltransferase</fullName>
    </submittedName>
</protein>
<dbReference type="InterPro" id="IPR006326">
    <property type="entry name" value="UDPGT_MGT-like"/>
</dbReference>
<dbReference type="PANTHER" id="PTHR48050">
    <property type="entry name" value="STEROL 3-BETA-GLUCOSYLTRANSFERASE"/>
    <property type="match status" value="1"/>
</dbReference>
<dbReference type="GO" id="GO:0017000">
    <property type="term" value="P:antibiotic biosynthetic process"/>
    <property type="evidence" value="ECO:0007669"/>
    <property type="project" value="UniProtKB-ARBA"/>
</dbReference>
<dbReference type="Proteomes" id="UP000015001">
    <property type="component" value="Unassembled WGS sequence"/>
</dbReference>
<gene>
    <name evidence="5" type="ORF">STAFG_8942</name>
</gene>